<evidence type="ECO:0000256" key="2">
    <source>
        <dbReference type="ARBA" id="ARBA00023015"/>
    </source>
</evidence>
<dbReference type="SUPFAM" id="SSF46785">
    <property type="entry name" value="Winged helix' DNA-binding domain"/>
    <property type="match status" value="1"/>
</dbReference>
<dbReference type="SUPFAM" id="SSF53850">
    <property type="entry name" value="Periplasmic binding protein-like II"/>
    <property type="match status" value="1"/>
</dbReference>
<dbReference type="Pfam" id="PF00126">
    <property type="entry name" value="HTH_1"/>
    <property type="match status" value="1"/>
</dbReference>
<name>A0ABW4TKA1_9ACTN</name>
<keyword evidence="2" id="KW-0805">Transcription regulation</keyword>
<evidence type="ECO:0000256" key="4">
    <source>
        <dbReference type="ARBA" id="ARBA00023163"/>
    </source>
</evidence>
<sequence>MDTRRLQMLLHLSRVGSMRAVADDLGVTTSTVSQQIAALARDVGTPLLEPVGRRVRLTPAGRRLADHAVVILAAVDDARSDLDPAAEPEGRVRLAGFATAIRRTVLPLVRDLADSHPLVELQVHEYEPREALDLLARDEVDLVLTYDYDLAPADADDTVETAPLWSVEWGLGVPSGTPVDASATATFARHRETPWIVNSRNTADEDVVRTLASMAGFAPRITHRVDSLELVQDLVRAGLGVGLLPVDLTTRPDVEVRPLRDPIVTLRAYTAVRRGRARWAPLALVLGSLER</sequence>
<dbReference type="Pfam" id="PF03466">
    <property type="entry name" value="LysR_substrate"/>
    <property type="match status" value="1"/>
</dbReference>
<keyword evidence="7" id="KW-1185">Reference proteome</keyword>
<feature type="domain" description="HTH lysR-type" evidence="5">
    <location>
        <begin position="1"/>
        <end position="58"/>
    </location>
</feature>
<dbReference type="Gene3D" id="3.40.190.290">
    <property type="match status" value="1"/>
</dbReference>
<keyword evidence="4" id="KW-0804">Transcription</keyword>
<comment type="caution">
    <text evidence="6">The sequence shown here is derived from an EMBL/GenBank/DDBJ whole genome shotgun (WGS) entry which is preliminary data.</text>
</comment>
<proteinExistence type="inferred from homology"/>
<dbReference type="PANTHER" id="PTHR30346:SF29">
    <property type="entry name" value="LYSR SUBSTRATE-BINDING"/>
    <property type="match status" value="1"/>
</dbReference>
<dbReference type="InterPro" id="IPR005119">
    <property type="entry name" value="LysR_subst-bd"/>
</dbReference>
<dbReference type="RefSeq" id="WP_343916061.1">
    <property type="nucleotide sequence ID" value="NZ_BAAAJT010000002.1"/>
</dbReference>
<evidence type="ECO:0000256" key="1">
    <source>
        <dbReference type="ARBA" id="ARBA00009437"/>
    </source>
</evidence>
<dbReference type="Proteomes" id="UP001597351">
    <property type="component" value="Unassembled WGS sequence"/>
</dbReference>
<evidence type="ECO:0000259" key="5">
    <source>
        <dbReference type="PROSITE" id="PS50931"/>
    </source>
</evidence>
<dbReference type="EMBL" id="JBHUGD010000003">
    <property type="protein sequence ID" value="MFD1946152.1"/>
    <property type="molecule type" value="Genomic_DNA"/>
</dbReference>
<evidence type="ECO:0000313" key="7">
    <source>
        <dbReference type="Proteomes" id="UP001597351"/>
    </source>
</evidence>
<dbReference type="InterPro" id="IPR036390">
    <property type="entry name" value="WH_DNA-bd_sf"/>
</dbReference>
<dbReference type="PANTHER" id="PTHR30346">
    <property type="entry name" value="TRANSCRIPTIONAL DUAL REGULATOR HCAR-RELATED"/>
    <property type="match status" value="1"/>
</dbReference>
<evidence type="ECO:0000256" key="3">
    <source>
        <dbReference type="ARBA" id="ARBA00023125"/>
    </source>
</evidence>
<comment type="similarity">
    <text evidence="1">Belongs to the LysR transcriptional regulatory family.</text>
</comment>
<reference evidence="7" key="1">
    <citation type="journal article" date="2019" name="Int. J. Syst. Evol. Microbiol.">
        <title>The Global Catalogue of Microorganisms (GCM) 10K type strain sequencing project: providing services to taxonomists for standard genome sequencing and annotation.</title>
        <authorList>
            <consortium name="The Broad Institute Genomics Platform"/>
            <consortium name="The Broad Institute Genome Sequencing Center for Infectious Disease"/>
            <person name="Wu L."/>
            <person name="Ma J."/>
        </authorList>
    </citation>
    <scope>NUCLEOTIDE SEQUENCE [LARGE SCALE GENOMIC DNA]</scope>
    <source>
        <strain evidence="7">CGMCC 1.12477</strain>
    </source>
</reference>
<gene>
    <name evidence="6" type="ORF">ACFSDE_05070</name>
</gene>
<organism evidence="6 7">
    <name type="scientific">Nocardioides aestuarii</name>
    <dbReference type="NCBI Taxonomy" id="252231"/>
    <lineage>
        <taxon>Bacteria</taxon>
        <taxon>Bacillati</taxon>
        <taxon>Actinomycetota</taxon>
        <taxon>Actinomycetes</taxon>
        <taxon>Propionibacteriales</taxon>
        <taxon>Nocardioidaceae</taxon>
        <taxon>Nocardioides</taxon>
    </lineage>
</organism>
<keyword evidence="3" id="KW-0238">DNA-binding</keyword>
<dbReference type="Gene3D" id="1.10.10.10">
    <property type="entry name" value="Winged helix-like DNA-binding domain superfamily/Winged helix DNA-binding domain"/>
    <property type="match status" value="1"/>
</dbReference>
<dbReference type="PROSITE" id="PS50931">
    <property type="entry name" value="HTH_LYSR"/>
    <property type="match status" value="1"/>
</dbReference>
<dbReference type="InterPro" id="IPR000847">
    <property type="entry name" value="LysR_HTH_N"/>
</dbReference>
<evidence type="ECO:0000313" key="6">
    <source>
        <dbReference type="EMBL" id="MFD1946152.1"/>
    </source>
</evidence>
<accession>A0ABW4TKA1</accession>
<dbReference type="InterPro" id="IPR036388">
    <property type="entry name" value="WH-like_DNA-bd_sf"/>
</dbReference>
<protein>
    <submittedName>
        <fullName evidence="6">LysR family transcriptional regulator</fullName>
    </submittedName>
</protein>